<keyword evidence="6" id="KW-0963">Cytoplasm</keyword>
<protein>
    <recommendedName>
        <fullName evidence="4">DNA-directed DNA polymerase</fullName>
        <ecNumber evidence="4">2.7.7.7</ecNumber>
    </recommendedName>
</protein>
<dbReference type="CDD" id="cd03586">
    <property type="entry name" value="PolY_Pol_IV_kappa"/>
    <property type="match status" value="1"/>
</dbReference>
<evidence type="ECO:0000313" key="18">
    <source>
        <dbReference type="EMBL" id="QEM03094.1"/>
    </source>
</evidence>
<evidence type="ECO:0000256" key="14">
    <source>
        <dbReference type="ARBA" id="ARBA00023125"/>
    </source>
</evidence>
<evidence type="ECO:0000256" key="2">
    <source>
        <dbReference type="ARBA" id="ARBA00004496"/>
    </source>
</evidence>
<dbReference type="InterPro" id="IPR050116">
    <property type="entry name" value="DNA_polymerase-Y"/>
</dbReference>
<dbReference type="GO" id="GO:0003684">
    <property type="term" value="F:damaged DNA binding"/>
    <property type="evidence" value="ECO:0007669"/>
    <property type="project" value="InterPro"/>
</dbReference>
<dbReference type="InterPro" id="IPR001126">
    <property type="entry name" value="UmuC"/>
</dbReference>
<dbReference type="Proteomes" id="UP000250557">
    <property type="component" value="Chromosome"/>
</dbReference>
<reference evidence="18 20" key="1">
    <citation type="submission" date="2019-08" db="EMBL/GenBank/DDBJ databases">
        <title>Comparative genome analysis confer to the adaptation heavy metal polluted environment.</title>
        <authorList>
            <person name="Li Y."/>
        </authorList>
    </citation>
    <scope>NUCLEOTIDE SEQUENCE [LARGE SCALE GENOMIC DNA]</scope>
    <source>
        <strain evidence="18 20">P2</strain>
    </source>
</reference>
<dbReference type="PANTHER" id="PTHR11076:SF33">
    <property type="entry name" value="DNA POLYMERASE KAPPA"/>
    <property type="match status" value="1"/>
</dbReference>
<dbReference type="EMBL" id="CP043451">
    <property type="protein sequence ID" value="QEM03094.1"/>
    <property type="molecule type" value="Genomic_DNA"/>
</dbReference>
<keyword evidence="21" id="KW-1185">Reference proteome</keyword>
<keyword evidence="9" id="KW-0235">DNA replication</keyword>
<dbReference type="SUPFAM" id="SSF100879">
    <property type="entry name" value="Lesion bypass DNA polymerase (Y-family), little finger domain"/>
    <property type="match status" value="1"/>
</dbReference>
<dbReference type="SUPFAM" id="SSF56672">
    <property type="entry name" value="DNA/RNA polymerases"/>
    <property type="match status" value="1"/>
</dbReference>
<keyword evidence="10" id="KW-0479">Metal-binding</keyword>
<evidence type="ECO:0000256" key="13">
    <source>
        <dbReference type="ARBA" id="ARBA00022932"/>
    </source>
</evidence>
<dbReference type="GO" id="GO:0006281">
    <property type="term" value="P:DNA repair"/>
    <property type="evidence" value="ECO:0007669"/>
    <property type="project" value="UniProtKB-KW"/>
</dbReference>
<keyword evidence="14" id="KW-0238">DNA-binding</keyword>
<dbReference type="GO" id="GO:0046872">
    <property type="term" value="F:metal ion binding"/>
    <property type="evidence" value="ECO:0007669"/>
    <property type="project" value="UniProtKB-KW"/>
</dbReference>
<dbReference type="Proteomes" id="UP000663940">
    <property type="component" value="Chromosome"/>
</dbReference>
<evidence type="ECO:0000256" key="7">
    <source>
        <dbReference type="ARBA" id="ARBA00022679"/>
    </source>
</evidence>
<proteinExistence type="inferred from homology"/>
<accession>A0AAE6MHB5</accession>
<comment type="cofactor">
    <cofactor evidence="1">
        <name>Mg(2+)</name>
        <dbReference type="ChEBI" id="CHEBI:18420"/>
    </cofactor>
</comment>
<dbReference type="Gene3D" id="1.10.150.20">
    <property type="entry name" value="5' to 3' exonuclease, C-terminal subdomain"/>
    <property type="match status" value="1"/>
</dbReference>
<dbReference type="GO" id="GO:0042276">
    <property type="term" value="P:error-prone translesion synthesis"/>
    <property type="evidence" value="ECO:0007669"/>
    <property type="project" value="TreeGrafter"/>
</dbReference>
<dbReference type="GO" id="GO:0009432">
    <property type="term" value="P:SOS response"/>
    <property type="evidence" value="ECO:0007669"/>
    <property type="project" value="TreeGrafter"/>
</dbReference>
<feature type="domain" description="UmuC" evidence="17">
    <location>
        <begin position="7"/>
        <end position="186"/>
    </location>
</feature>
<dbReference type="Pfam" id="PF21999">
    <property type="entry name" value="IMS_HHH_1"/>
    <property type="match status" value="1"/>
</dbReference>
<dbReference type="Gene3D" id="3.30.70.270">
    <property type="match status" value="1"/>
</dbReference>
<keyword evidence="15" id="KW-0234">DNA repair</keyword>
<gene>
    <name evidence="18" type="ORF">DIU31_006005</name>
    <name evidence="19" type="ORF">J3L21_21705</name>
</gene>
<evidence type="ECO:0000313" key="21">
    <source>
        <dbReference type="Proteomes" id="UP000663940"/>
    </source>
</evidence>
<evidence type="ECO:0000256" key="4">
    <source>
        <dbReference type="ARBA" id="ARBA00012417"/>
    </source>
</evidence>
<comment type="similarity">
    <text evidence="3">Belongs to the DNA polymerase type-Y family.</text>
</comment>
<name>A0AAE6MHB5_9SPHI</name>
<dbReference type="EMBL" id="CP071880">
    <property type="protein sequence ID" value="QTE48154.1"/>
    <property type="molecule type" value="Genomic_DNA"/>
</dbReference>
<evidence type="ECO:0000256" key="3">
    <source>
        <dbReference type="ARBA" id="ARBA00010945"/>
    </source>
</evidence>
<dbReference type="RefSeq" id="WP_112656805.1">
    <property type="nucleotide sequence ID" value="NZ_CP043451.1"/>
</dbReference>
<evidence type="ECO:0000256" key="9">
    <source>
        <dbReference type="ARBA" id="ARBA00022705"/>
    </source>
</evidence>
<evidence type="ECO:0000256" key="15">
    <source>
        <dbReference type="ARBA" id="ARBA00023204"/>
    </source>
</evidence>
<comment type="subcellular location">
    <subcellularLocation>
        <location evidence="2">Cytoplasm</location>
    </subcellularLocation>
</comment>
<dbReference type="GO" id="GO:0005829">
    <property type="term" value="C:cytosol"/>
    <property type="evidence" value="ECO:0007669"/>
    <property type="project" value="TreeGrafter"/>
</dbReference>
<dbReference type="InterPro" id="IPR043502">
    <property type="entry name" value="DNA/RNA_pol_sf"/>
</dbReference>
<evidence type="ECO:0000256" key="6">
    <source>
        <dbReference type="ARBA" id="ARBA00022490"/>
    </source>
</evidence>
<keyword evidence="8" id="KW-0548">Nucleotidyltransferase</keyword>
<evidence type="ECO:0000313" key="19">
    <source>
        <dbReference type="EMBL" id="QTE48154.1"/>
    </source>
</evidence>
<keyword evidence="5" id="KW-0515">Mutator protein</keyword>
<evidence type="ECO:0000313" key="20">
    <source>
        <dbReference type="Proteomes" id="UP000250557"/>
    </source>
</evidence>
<dbReference type="InterPro" id="IPR053848">
    <property type="entry name" value="IMS_HHH_1"/>
</dbReference>
<dbReference type="InterPro" id="IPR022880">
    <property type="entry name" value="DNApol_IV"/>
</dbReference>
<keyword evidence="13" id="KW-0239">DNA-directed DNA polymerase</keyword>
<dbReference type="Gene3D" id="3.40.1170.60">
    <property type="match status" value="1"/>
</dbReference>
<comment type="catalytic activity">
    <reaction evidence="16">
        <text>DNA(n) + a 2'-deoxyribonucleoside 5'-triphosphate = DNA(n+1) + diphosphate</text>
        <dbReference type="Rhea" id="RHEA:22508"/>
        <dbReference type="Rhea" id="RHEA-COMP:17339"/>
        <dbReference type="Rhea" id="RHEA-COMP:17340"/>
        <dbReference type="ChEBI" id="CHEBI:33019"/>
        <dbReference type="ChEBI" id="CHEBI:61560"/>
        <dbReference type="ChEBI" id="CHEBI:173112"/>
        <dbReference type="EC" id="2.7.7.7"/>
    </reaction>
</comment>
<evidence type="ECO:0000256" key="10">
    <source>
        <dbReference type="ARBA" id="ARBA00022723"/>
    </source>
</evidence>
<organism evidence="18 20">
    <name type="scientific">Mucilaginibacter rubeus</name>
    <dbReference type="NCBI Taxonomy" id="2027860"/>
    <lineage>
        <taxon>Bacteria</taxon>
        <taxon>Pseudomonadati</taxon>
        <taxon>Bacteroidota</taxon>
        <taxon>Sphingobacteriia</taxon>
        <taxon>Sphingobacteriales</taxon>
        <taxon>Sphingobacteriaceae</taxon>
        <taxon>Mucilaginibacter</taxon>
    </lineage>
</organism>
<dbReference type="Pfam" id="PF00817">
    <property type="entry name" value="IMS"/>
    <property type="match status" value="1"/>
</dbReference>
<dbReference type="PANTHER" id="PTHR11076">
    <property type="entry name" value="DNA REPAIR POLYMERASE UMUC / TRANSFERASE FAMILY MEMBER"/>
    <property type="match status" value="1"/>
</dbReference>
<dbReference type="Gene3D" id="3.30.1490.100">
    <property type="entry name" value="DNA polymerase, Y-family, little finger domain"/>
    <property type="match status" value="1"/>
</dbReference>
<keyword evidence="11" id="KW-0227">DNA damage</keyword>
<evidence type="ECO:0000256" key="8">
    <source>
        <dbReference type="ARBA" id="ARBA00022695"/>
    </source>
</evidence>
<evidence type="ECO:0000256" key="11">
    <source>
        <dbReference type="ARBA" id="ARBA00022763"/>
    </source>
</evidence>
<dbReference type="GO" id="GO:0006260">
    <property type="term" value="P:DNA replication"/>
    <property type="evidence" value="ECO:0007669"/>
    <property type="project" value="UniProtKB-KW"/>
</dbReference>
<evidence type="ECO:0000256" key="12">
    <source>
        <dbReference type="ARBA" id="ARBA00022842"/>
    </source>
</evidence>
<sequence>MDRDLRIVHINLDNLPLAVEVLKNRELANKPVVIAGNSERGIVTSCSPEARRFGVRPGMPTKVVKQFCRDAVMIRGNEDEYSKYSDTVTDVLLEQAPLLEKSTLQEHYIDMSGMDRFQGCLQWNRELQQFVKKETGLGVSFGLSVNKTVARIATFEAQPLGAKVVRHPEIQPFLDPLSIYKIPGIGDKTGAMLEQMGAELIGTLAQVPLETLEDVFGKPGHVLWQRAHGLDDRPLIPYKKTKELYREQLFQPDTIDVDLLRRTVTRMVMEMAHQLRLESKVTSCIKLKITYTDFETVTKQSVVAYTASNDILIGKTHQVLDTLWQKRKMIRLVAVSFTKIMHGYEQTDIFEHPDKNKSKQQAAIDKIWQRYGTKSLTLASALK</sequence>
<dbReference type="PROSITE" id="PS50173">
    <property type="entry name" value="UMUC"/>
    <property type="match status" value="1"/>
</dbReference>
<dbReference type="InterPro" id="IPR036775">
    <property type="entry name" value="DNA_pol_Y-fam_lit_finger_sf"/>
</dbReference>
<evidence type="ECO:0000256" key="16">
    <source>
        <dbReference type="ARBA" id="ARBA00049244"/>
    </source>
</evidence>
<dbReference type="EC" id="2.7.7.7" evidence="4"/>
<dbReference type="Pfam" id="PF11799">
    <property type="entry name" value="IMS_C"/>
    <property type="match status" value="1"/>
</dbReference>
<dbReference type="GO" id="GO:0003887">
    <property type="term" value="F:DNA-directed DNA polymerase activity"/>
    <property type="evidence" value="ECO:0007669"/>
    <property type="project" value="UniProtKB-KW"/>
</dbReference>
<evidence type="ECO:0000256" key="1">
    <source>
        <dbReference type="ARBA" id="ARBA00001946"/>
    </source>
</evidence>
<keyword evidence="12" id="KW-0460">Magnesium</keyword>
<reference evidence="19 21" key="2">
    <citation type="submission" date="2021-03" db="EMBL/GenBank/DDBJ databases">
        <title>Mucilaginibacter strains isolated from gold and copper mining confer multi heavy-metal resistance.</title>
        <authorList>
            <person name="Li Y."/>
        </authorList>
    </citation>
    <scope>NUCLEOTIDE SEQUENCE [LARGE SCALE GENOMIC DNA]</scope>
    <source>
        <strain evidence="19 21">P2-4</strain>
    </source>
</reference>
<evidence type="ECO:0000256" key="5">
    <source>
        <dbReference type="ARBA" id="ARBA00022457"/>
    </source>
</evidence>
<dbReference type="InterPro" id="IPR043128">
    <property type="entry name" value="Rev_trsase/Diguanyl_cyclase"/>
</dbReference>
<keyword evidence="7" id="KW-0808">Transferase</keyword>
<dbReference type="InterPro" id="IPR017961">
    <property type="entry name" value="DNA_pol_Y-fam_little_finger"/>
</dbReference>
<evidence type="ECO:0000259" key="17">
    <source>
        <dbReference type="PROSITE" id="PS50173"/>
    </source>
</evidence>
<dbReference type="AlphaFoldDB" id="A0AAE6MHB5"/>